<dbReference type="Pfam" id="PF00440">
    <property type="entry name" value="TetR_N"/>
    <property type="match status" value="1"/>
</dbReference>
<comment type="caution">
    <text evidence="7">The sequence shown here is derived from an EMBL/GenBank/DDBJ whole genome shotgun (WGS) entry which is preliminary data.</text>
</comment>
<proteinExistence type="predicted"/>
<reference evidence="7 8" key="1">
    <citation type="submission" date="2019-03" db="EMBL/GenBank/DDBJ databases">
        <title>Genomic Encyclopedia of Type Strains, Phase III (KMG-III): the genomes of soil and plant-associated and newly described type strains.</title>
        <authorList>
            <person name="Whitman W."/>
        </authorList>
    </citation>
    <scope>NUCLEOTIDE SEQUENCE [LARGE SCALE GENOMIC DNA]</scope>
    <source>
        <strain evidence="7 8">CGMCC 1.7660</strain>
    </source>
</reference>
<dbReference type="GO" id="GO:0003700">
    <property type="term" value="F:DNA-binding transcription factor activity"/>
    <property type="evidence" value="ECO:0007669"/>
    <property type="project" value="TreeGrafter"/>
</dbReference>
<keyword evidence="3" id="KW-0804">Transcription</keyword>
<evidence type="ECO:0000256" key="1">
    <source>
        <dbReference type="ARBA" id="ARBA00023015"/>
    </source>
</evidence>
<dbReference type="InterPro" id="IPR001647">
    <property type="entry name" value="HTH_TetR"/>
</dbReference>
<dbReference type="AlphaFoldDB" id="A0A4R6WM68"/>
<evidence type="ECO:0000256" key="5">
    <source>
        <dbReference type="SAM" id="MobiDB-lite"/>
    </source>
</evidence>
<dbReference type="Gene3D" id="1.10.357.10">
    <property type="entry name" value="Tetracycline Repressor, domain 2"/>
    <property type="match status" value="1"/>
</dbReference>
<dbReference type="GO" id="GO:0000976">
    <property type="term" value="F:transcription cis-regulatory region binding"/>
    <property type="evidence" value="ECO:0007669"/>
    <property type="project" value="TreeGrafter"/>
</dbReference>
<dbReference type="SUPFAM" id="SSF46689">
    <property type="entry name" value="Homeodomain-like"/>
    <property type="match status" value="1"/>
</dbReference>
<sequence length="203" mass="22371">MTDVTGPAETHPGAKRPYRQARRAALTAETRKRIVAATVELHGSVGPARTTYSMIAERAGVQRHTLYAHFPDEGSLFEACSGLVLERDPQPDPNAWAGIERPRKRLKAGLGALYDWYGRNAGLLAAVLRDAEWHAPTREILARRHGPIMAAYARILGERLDRHQLALLHLALAFPTWRALVLESGLDPATAVELMAEAIFGKK</sequence>
<keyword evidence="2 4" id="KW-0238">DNA-binding</keyword>
<dbReference type="PANTHER" id="PTHR30055:SF234">
    <property type="entry name" value="HTH-TYPE TRANSCRIPTIONAL REGULATOR BETI"/>
    <property type="match status" value="1"/>
</dbReference>
<dbReference type="OrthoDB" id="8535430at2"/>
<dbReference type="EMBL" id="SNYW01000008">
    <property type="protein sequence ID" value="TDQ81943.1"/>
    <property type="molecule type" value="Genomic_DNA"/>
</dbReference>
<dbReference type="Proteomes" id="UP000295783">
    <property type="component" value="Unassembled WGS sequence"/>
</dbReference>
<gene>
    <name evidence="7" type="ORF">A8950_1763</name>
</gene>
<feature type="region of interest" description="Disordered" evidence="5">
    <location>
        <begin position="1"/>
        <end position="20"/>
    </location>
</feature>
<feature type="domain" description="HTH tetR-type" evidence="6">
    <location>
        <begin position="28"/>
        <end position="88"/>
    </location>
</feature>
<accession>A0A4R6WM68</accession>
<evidence type="ECO:0000313" key="8">
    <source>
        <dbReference type="Proteomes" id="UP000295783"/>
    </source>
</evidence>
<organism evidence="7 8">
    <name type="scientific">Dongia mobilis</name>
    <dbReference type="NCBI Taxonomy" id="578943"/>
    <lineage>
        <taxon>Bacteria</taxon>
        <taxon>Pseudomonadati</taxon>
        <taxon>Pseudomonadota</taxon>
        <taxon>Alphaproteobacteria</taxon>
        <taxon>Rhodospirillales</taxon>
        <taxon>Dongiaceae</taxon>
        <taxon>Dongia</taxon>
    </lineage>
</organism>
<evidence type="ECO:0000259" key="6">
    <source>
        <dbReference type="PROSITE" id="PS50977"/>
    </source>
</evidence>
<dbReference type="InterPro" id="IPR009057">
    <property type="entry name" value="Homeodomain-like_sf"/>
</dbReference>
<feature type="DNA-binding region" description="H-T-H motif" evidence="4">
    <location>
        <begin position="51"/>
        <end position="70"/>
    </location>
</feature>
<dbReference type="RefSeq" id="WP_133613275.1">
    <property type="nucleotide sequence ID" value="NZ_SNYW01000008.1"/>
</dbReference>
<evidence type="ECO:0000313" key="7">
    <source>
        <dbReference type="EMBL" id="TDQ81943.1"/>
    </source>
</evidence>
<evidence type="ECO:0000256" key="4">
    <source>
        <dbReference type="PROSITE-ProRule" id="PRU00335"/>
    </source>
</evidence>
<dbReference type="PANTHER" id="PTHR30055">
    <property type="entry name" value="HTH-TYPE TRANSCRIPTIONAL REGULATOR RUTR"/>
    <property type="match status" value="1"/>
</dbReference>
<evidence type="ECO:0000256" key="2">
    <source>
        <dbReference type="ARBA" id="ARBA00023125"/>
    </source>
</evidence>
<dbReference type="PROSITE" id="PS50977">
    <property type="entry name" value="HTH_TETR_2"/>
    <property type="match status" value="1"/>
</dbReference>
<name>A0A4R6WM68_9PROT</name>
<evidence type="ECO:0000256" key="3">
    <source>
        <dbReference type="ARBA" id="ARBA00023163"/>
    </source>
</evidence>
<keyword evidence="8" id="KW-1185">Reference proteome</keyword>
<protein>
    <submittedName>
        <fullName evidence="7">TetR family transcriptional regulator</fullName>
    </submittedName>
</protein>
<keyword evidence="1" id="KW-0805">Transcription regulation</keyword>
<dbReference type="InterPro" id="IPR050109">
    <property type="entry name" value="HTH-type_TetR-like_transc_reg"/>
</dbReference>